<sequence length="578" mass="63661">MADFRTAPLVPEQSEPAPRKSAGEENFPVASRLVPKHLRPHVMAFYGFVRLADDIADDPNLDPEVKIAQLDALERALVSGIGAQPWLAPALQLKASLAATGVSGLHARQMLQAFRRDAHCGRCKQWADLLLYCRYSANPVGRYLLELHGEPMAAAPAADALCSALQIINHLQDCRTDWVDLGRCYLPTAWFREAGGDPEQLVETAATPPVRAVIDRCLDEVDALLLRADTLPRQIADRGLRLETAVIIRLARSLARELRRRDPLAERIELKGLAKLGAVLRGVGDGIAARPKAHRRTGGAAGSRTSTFYWPLRFLPAAKRRAMFAVYAFCRQVDDIADEPGPLEAKRAALSDWRRRLDAVYGDEGDITDPLLRDLAEAVRHYALPRAEFDAIVDGMAMDLEGPIRAPSQEDLTLYCRRVAGAVGMLAVRVFGSPDDRHDRFAIALGEALQLTNILRDLTEDAALGRLYLPREALAQAGLLTDGTEVEPAAVLADPAVARVCESMAARADARFAEAQEALPRQDCRMLWPAVAMMLLYRRLLDRMTARGWSDLADRPTLTKREKVMTALRCAVGHPPRT</sequence>
<evidence type="ECO:0000313" key="3">
    <source>
        <dbReference type="EMBL" id="MFC7331961.1"/>
    </source>
</evidence>
<dbReference type="SFLD" id="SFLDG01212">
    <property type="entry name" value="Phytoene_synthase_like"/>
    <property type="match status" value="2"/>
</dbReference>
<dbReference type="CDD" id="cd00683">
    <property type="entry name" value="Trans_IPPS_HH"/>
    <property type="match status" value="1"/>
</dbReference>
<evidence type="ECO:0000313" key="4">
    <source>
        <dbReference type="Proteomes" id="UP001596456"/>
    </source>
</evidence>
<proteinExistence type="predicted"/>
<dbReference type="InterPro" id="IPR008949">
    <property type="entry name" value="Isoprenoid_synthase_dom_sf"/>
</dbReference>
<dbReference type="PROSITE" id="PS01045">
    <property type="entry name" value="SQUALEN_PHYTOEN_SYN_2"/>
    <property type="match status" value="1"/>
</dbReference>
<keyword evidence="1 3" id="KW-0808">Transferase</keyword>
<dbReference type="InterPro" id="IPR044843">
    <property type="entry name" value="Trans_IPPS_bact-type"/>
</dbReference>
<dbReference type="Proteomes" id="UP001596456">
    <property type="component" value="Unassembled WGS sequence"/>
</dbReference>
<comment type="caution">
    <text evidence="3">The sequence shown here is derived from an EMBL/GenBank/DDBJ whole genome shotgun (WGS) entry which is preliminary data.</text>
</comment>
<dbReference type="NCBIfam" id="TIGR03465">
    <property type="entry name" value="HpnD"/>
    <property type="match status" value="1"/>
</dbReference>
<dbReference type="SFLD" id="SFLDG01018">
    <property type="entry name" value="Squalene/Phytoene_Synthase_Lik"/>
    <property type="match status" value="2"/>
</dbReference>
<dbReference type="EC" id="2.5.1.103" evidence="3"/>
<gene>
    <name evidence="3" type="primary">hpnD</name>
    <name evidence="3" type="ORF">ACFQPS_02185</name>
</gene>
<accession>A0ABW2KRN1</accession>
<dbReference type="RefSeq" id="WP_377356066.1">
    <property type="nucleotide sequence ID" value="NZ_JBHTCM010000004.1"/>
</dbReference>
<reference evidence="4" key="1">
    <citation type="journal article" date="2019" name="Int. J. Syst. Evol. Microbiol.">
        <title>The Global Catalogue of Microorganisms (GCM) 10K type strain sequencing project: providing services to taxonomists for standard genome sequencing and annotation.</title>
        <authorList>
            <consortium name="The Broad Institute Genomics Platform"/>
            <consortium name="The Broad Institute Genome Sequencing Center for Infectious Disease"/>
            <person name="Wu L."/>
            <person name="Ma J."/>
        </authorList>
    </citation>
    <scope>NUCLEOTIDE SEQUENCE [LARGE SCALE GENOMIC DNA]</scope>
    <source>
        <strain evidence="4">CGMCC 1.16275</strain>
    </source>
</reference>
<dbReference type="InterPro" id="IPR019845">
    <property type="entry name" value="Squalene/phytoene_synthase_CS"/>
</dbReference>
<evidence type="ECO:0000256" key="1">
    <source>
        <dbReference type="ARBA" id="ARBA00022679"/>
    </source>
</evidence>
<dbReference type="InterPro" id="IPR033904">
    <property type="entry name" value="Trans_IPPS_HH"/>
</dbReference>
<protein>
    <submittedName>
        <fullName evidence="3">Presqualene diphosphate synthase HpnD</fullName>
        <ecNumber evidence="3">2.5.1.103</ecNumber>
    </submittedName>
</protein>
<feature type="region of interest" description="Disordered" evidence="2">
    <location>
        <begin position="1"/>
        <end position="25"/>
    </location>
</feature>
<dbReference type="EMBL" id="JBHTCM010000004">
    <property type="protein sequence ID" value="MFC7331961.1"/>
    <property type="molecule type" value="Genomic_DNA"/>
</dbReference>
<dbReference type="PANTHER" id="PTHR31480">
    <property type="entry name" value="BIFUNCTIONAL LYCOPENE CYCLASE/PHYTOENE SYNTHASE"/>
    <property type="match status" value="1"/>
</dbReference>
<dbReference type="SUPFAM" id="SSF48576">
    <property type="entry name" value="Terpenoid synthases"/>
    <property type="match status" value="2"/>
</dbReference>
<evidence type="ECO:0000256" key="2">
    <source>
        <dbReference type="SAM" id="MobiDB-lite"/>
    </source>
</evidence>
<dbReference type="Gene3D" id="1.10.600.10">
    <property type="entry name" value="Farnesyl Diphosphate Synthase"/>
    <property type="match status" value="2"/>
</dbReference>
<dbReference type="InterPro" id="IPR017828">
    <property type="entry name" value="SQ_synth_HpnD-like"/>
</dbReference>
<organism evidence="3 4">
    <name type="scientific">Rhodocista pekingensis</name>
    <dbReference type="NCBI Taxonomy" id="201185"/>
    <lineage>
        <taxon>Bacteria</taxon>
        <taxon>Pseudomonadati</taxon>
        <taxon>Pseudomonadota</taxon>
        <taxon>Alphaproteobacteria</taxon>
        <taxon>Rhodospirillales</taxon>
        <taxon>Azospirillaceae</taxon>
        <taxon>Rhodocista</taxon>
    </lineage>
</organism>
<dbReference type="GO" id="GO:0016740">
    <property type="term" value="F:transferase activity"/>
    <property type="evidence" value="ECO:0007669"/>
    <property type="project" value="UniProtKB-KW"/>
</dbReference>
<keyword evidence="4" id="KW-1185">Reference proteome</keyword>
<dbReference type="Pfam" id="PF00494">
    <property type="entry name" value="SQS_PSY"/>
    <property type="match status" value="2"/>
</dbReference>
<name>A0ABW2KRN1_9PROT</name>
<dbReference type="InterPro" id="IPR002060">
    <property type="entry name" value="Squ/phyt_synthse"/>
</dbReference>
<dbReference type="SFLD" id="SFLDS00005">
    <property type="entry name" value="Isoprenoid_Synthase_Type_I"/>
    <property type="match status" value="2"/>
</dbReference>